<evidence type="ECO:0000313" key="1">
    <source>
        <dbReference type="EMBL" id="MFC4822947.1"/>
    </source>
</evidence>
<dbReference type="GeneID" id="73046008"/>
<accession>A0ABD5PWV8</accession>
<sequence length="237" mass="27023">MSQQVSPEVLRSALQSLAARLGKTPTVVDMHEEGEFSPERYQEVFGGWNEALEDAGLDPEEMGSKRIPDRELLAELQRLYTELGTPPTQRDMTERGEYSNRTYQLRFGSWSNALQEAMLDTNDGLSEAELLREIERLADQLGRAPKAAEMDERGEYAPVTYHRRFGSWRQALTEADLDGDRRYVSEDDLLAALRELADELGEPPTTKDVREHGSYSLRTYYDRFDSFSAARDRAFDG</sequence>
<gene>
    <name evidence="1" type="ORF">ACFO9K_01605</name>
</gene>
<keyword evidence="2" id="KW-1185">Reference proteome</keyword>
<evidence type="ECO:0000313" key="2">
    <source>
        <dbReference type="Proteomes" id="UP001595945"/>
    </source>
</evidence>
<dbReference type="RefSeq" id="WP_254267548.1">
    <property type="nucleotide sequence ID" value="NZ_CP100400.1"/>
</dbReference>
<comment type="caution">
    <text evidence="1">The sequence shown here is derived from an EMBL/GenBank/DDBJ whole genome shotgun (WGS) entry which is preliminary data.</text>
</comment>
<dbReference type="AlphaFoldDB" id="A0ABD5PWV8"/>
<dbReference type="GO" id="GO:0004519">
    <property type="term" value="F:endonuclease activity"/>
    <property type="evidence" value="ECO:0007669"/>
    <property type="project" value="UniProtKB-KW"/>
</dbReference>
<keyword evidence="1" id="KW-0378">Hydrolase</keyword>
<dbReference type="InterPro" id="IPR041025">
    <property type="entry name" value="HNH_repeat"/>
</dbReference>
<dbReference type="Proteomes" id="UP001595945">
    <property type="component" value="Unassembled WGS sequence"/>
</dbReference>
<organism evidence="1 2">
    <name type="scientific">Halorussus aquaticus</name>
    <dbReference type="NCBI Taxonomy" id="2953748"/>
    <lineage>
        <taxon>Archaea</taxon>
        <taxon>Methanobacteriati</taxon>
        <taxon>Methanobacteriota</taxon>
        <taxon>Stenosarchaea group</taxon>
        <taxon>Halobacteria</taxon>
        <taxon>Halobacteriales</taxon>
        <taxon>Haladaptataceae</taxon>
        <taxon>Halorussus</taxon>
    </lineage>
</organism>
<dbReference type="Pfam" id="PF18780">
    <property type="entry name" value="HNH_repeat"/>
    <property type="match status" value="4"/>
</dbReference>
<keyword evidence="1" id="KW-0540">Nuclease</keyword>
<reference evidence="1 2" key="1">
    <citation type="journal article" date="2019" name="Int. J. Syst. Evol. Microbiol.">
        <title>The Global Catalogue of Microorganisms (GCM) 10K type strain sequencing project: providing services to taxonomists for standard genome sequencing and annotation.</title>
        <authorList>
            <consortium name="The Broad Institute Genomics Platform"/>
            <consortium name="The Broad Institute Genome Sequencing Center for Infectious Disease"/>
            <person name="Wu L."/>
            <person name="Ma J."/>
        </authorList>
    </citation>
    <scope>NUCLEOTIDE SEQUENCE [LARGE SCALE GENOMIC DNA]</scope>
    <source>
        <strain evidence="1 2">XZYJ18</strain>
    </source>
</reference>
<proteinExistence type="predicted"/>
<protein>
    <submittedName>
        <fullName evidence="1">Homing endonuclease associated repeat-containing protein</fullName>
    </submittedName>
</protein>
<name>A0ABD5PWV8_9EURY</name>
<dbReference type="EMBL" id="JBHSHT010000001">
    <property type="protein sequence ID" value="MFC4822947.1"/>
    <property type="molecule type" value="Genomic_DNA"/>
</dbReference>
<keyword evidence="1" id="KW-0255">Endonuclease</keyword>